<evidence type="ECO:0000313" key="2">
    <source>
        <dbReference type="EMBL" id="KAA1116870.1"/>
    </source>
</evidence>
<keyword evidence="3" id="KW-1185">Reference proteome</keyword>
<dbReference type="EMBL" id="VDEP01000270">
    <property type="protein sequence ID" value="KAA1116870.1"/>
    <property type="molecule type" value="Genomic_DNA"/>
</dbReference>
<comment type="caution">
    <text evidence="2">The sequence shown here is derived from an EMBL/GenBank/DDBJ whole genome shotgun (WGS) entry which is preliminary data.</text>
</comment>
<evidence type="ECO:0000313" key="4">
    <source>
        <dbReference type="Proteomes" id="UP000325313"/>
    </source>
</evidence>
<gene>
    <name evidence="1" type="ORF">PGT21_029673</name>
    <name evidence="2" type="ORF">PGTUg99_027985</name>
</gene>
<dbReference type="EMBL" id="VSWC01000066">
    <property type="protein sequence ID" value="KAA1098165.1"/>
    <property type="molecule type" value="Genomic_DNA"/>
</dbReference>
<protein>
    <submittedName>
        <fullName evidence="2">Uncharacterized protein</fullName>
    </submittedName>
</protein>
<dbReference type="Proteomes" id="UP000324748">
    <property type="component" value="Unassembled WGS sequence"/>
</dbReference>
<dbReference type="Proteomes" id="UP000325313">
    <property type="component" value="Unassembled WGS sequence"/>
</dbReference>
<name>A0A5B0QUL9_PUCGR</name>
<organism evidence="2 4">
    <name type="scientific">Puccinia graminis f. sp. tritici</name>
    <dbReference type="NCBI Taxonomy" id="56615"/>
    <lineage>
        <taxon>Eukaryota</taxon>
        <taxon>Fungi</taxon>
        <taxon>Dikarya</taxon>
        <taxon>Basidiomycota</taxon>
        <taxon>Pucciniomycotina</taxon>
        <taxon>Pucciniomycetes</taxon>
        <taxon>Pucciniales</taxon>
        <taxon>Pucciniaceae</taxon>
        <taxon>Puccinia</taxon>
    </lineage>
</organism>
<proteinExistence type="predicted"/>
<evidence type="ECO:0000313" key="1">
    <source>
        <dbReference type="EMBL" id="KAA1098165.1"/>
    </source>
</evidence>
<dbReference type="AlphaFoldDB" id="A0A5B0QUL9"/>
<reference evidence="3 4" key="1">
    <citation type="submission" date="2019-05" db="EMBL/GenBank/DDBJ databases">
        <title>Emergence of the Ug99 lineage of the wheat stem rust pathogen through somatic hybridization.</title>
        <authorList>
            <person name="Li F."/>
            <person name="Upadhyaya N.M."/>
            <person name="Sperschneider J."/>
            <person name="Matny O."/>
            <person name="Nguyen-Phuc H."/>
            <person name="Mago R."/>
            <person name="Raley C."/>
            <person name="Miller M.E."/>
            <person name="Silverstein K.A.T."/>
            <person name="Henningsen E."/>
            <person name="Hirsch C.D."/>
            <person name="Visser B."/>
            <person name="Pretorius Z.A."/>
            <person name="Steffenson B.J."/>
            <person name="Schwessinger B."/>
            <person name="Dodds P.N."/>
            <person name="Figueroa M."/>
        </authorList>
    </citation>
    <scope>NUCLEOTIDE SEQUENCE [LARGE SCALE GENOMIC DNA]</scope>
    <source>
        <strain evidence="1">21-0</strain>
        <strain evidence="2 4">Ug99</strain>
    </source>
</reference>
<accession>A0A5B0QUL9</accession>
<dbReference type="OrthoDB" id="2507433at2759"/>
<sequence>MDTDWCIVCDTRIFPSISEARKVSKTSNGMAEVVGGSTIPSSSSAFCSTSCLIKAYHEAELYNPLDLPPQALNIQHTFPHQSSHARSSLIPPKQKACKDRPKSKLINDHNSQNFKINPNERKLISQFTFGSYGTSSLSSSDALRFINTKC</sequence>
<evidence type="ECO:0000313" key="3">
    <source>
        <dbReference type="Proteomes" id="UP000324748"/>
    </source>
</evidence>